<dbReference type="WBParaSite" id="TMUE_2000008085.3">
    <property type="protein sequence ID" value="TMUE_2000008085.3"/>
    <property type="gene ID" value="WBGene00288666"/>
</dbReference>
<dbReference type="Pfam" id="PF00400">
    <property type="entry name" value="WD40"/>
    <property type="match status" value="2"/>
</dbReference>
<dbReference type="SUPFAM" id="SSF50978">
    <property type="entry name" value="WD40 repeat-like"/>
    <property type="match status" value="1"/>
</dbReference>
<dbReference type="InterPro" id="IPR015943">
    <property type="entry name" value="WD40/YVTN_repeat-like_dom_sf"/>
</dbReference>
<reference evidence="4" key="1">
    <citation type="submission" date="2013-11" db="EMBL/GenBank/DDBJ databases">
        <authorList>
            <person name="Aslett M."/>
        </authorList>
    </citation>
    <scope>NUCLEOTIDE SEQUENCE [LARGE SCALE GENOMIC DNA]</scope>
    <source>
        <strain evidence="4">Edinburgh</strain>
    </source>
</reference>
<dbReference type="Proteomes" id="UP000046395">
    <property type="component" value="Unassembled WGS sequence"/>
</dbReference>
<evidence type="ECO:0000313" key="4">
    <source>
        <dbReference type="Proteomes" id="UP000046395"/>
    </source>
</evidence>
<dbReference type="PANTHER" id="PTHR15574:SF39">
    <property type="entry name" value="DDB1- AND CUL4-ASSOCIATED FACTOR 6"/>
    <property type="match status" value="1"/>
</dbReference>
<dbReference type="Gene3D" id="2.130.10.10">
    <property type="entry name" value="YVTN repeat-like/Quinoprotein amine dehydrogenase"/>
    <property type="match status" value="2"/>
</dbReference>
<dbReference type="PANTHER" id="PTHR15574">
    <property type="entry name" value="WD REPEAT DOMAIN-CONTAINING FAMILY"/>
    <property type="match status" value="1"/>
</dbReference>
<dbReference type="WBParaSite" id="TMUE_2000008085.2">
    <property type="protein sequence ID" value="TMUE_2000008085.2"/>
    <property type="gene ID" value="WBGene00288666"/>
</dbReference>
<dbReference type="PROSITE" id="PS50082">
    <property type="entry name" value="WD_REPEATS_2"/>
    <property type="match status" value="1"/>
</dbReference>
<evidence type="ECO:0000313" key="6">
    <source>
        <dbReference type="WBParaSite" id="TMUE_2000008085.2"/>
    </source>
</evidence>
<sequence>MWNRKYLLPETCLRSVHEYQWLRTSGCLPSSAAKDVVQSLDAFARRMKITARLAVHRLCVNTVCWSEDGRRILSGSDDRMLAVTDPFCGPNERDVKFRSHHEGIIFCARFLPKTNSTQAISCGANGLVILHDLNYLEMPVNVYQLCEPSCAVKRVAVFQDNPSTFLACCHDRVIRLMDIRLKLANSDKVGEVLMHGFEFAHTLDVSAKRPYLLAVGALGPMVSLVDLRKVSGNANAKDAVCSIMGYNPKSERTVGQVTCVQFAPFGDELLASFSSGKLYLLDSIRFSGESGYCLPTEGSQATRVHLRMAGDWSDTGPTSRPSIYSHAVNVNDQAIQINYLNGVLNRLLRDTSPRMIPRLLEQLRLTFATHRSSNDASAAVSASRQAQIDNSEEMDFSSMYNASQNLPQPLVVNAFAGHRNCRTRCKEANFWGRRYVISGSDCGRIFIWDKSTGSIVAVHEGDQHVVNCVQPHPYMPILATSGIDHNVKIWAPVGKDIPLEDMNIEDIVSNNATMTSLAELTLSFPTSL</sequence>
<proteinExistence type="predicted"/>
<dbReference type="STRING" id="70415.A0A5S6QLK2"/>
<evidence type="ECO:0000256" key="3">
    <source>
        <dbReference type="PROSITE-ProRule" id="PRU00221"/>
    </source>
</evidence>
<accession>A0A5S6QLK2</accession>
<reference evidence="4" key="2">
    <citation type="submission" date="2014-03" db="EMBL/GenBank/DDBJ databases">
        <title>The whipworm genome and dual-species transcriptomics of an intimate host-pathogen interaction.</title>
        <authorList>
            <person name="Foth B.J."/>
            <person name="Tsai I.J."/>
            <person name="Reid A.J."/>
            <person name="Bancroft A.J."/>
            <person name="Nichol S."/>
            <person name="Tracey A."/>
            <person name="Holroyd N."/>
            <person name="Cotton J.A."/>
            <person name="Stanley E.J."/>
            <person name="Zarowiecki M."/>
            <person name="Liu J.Z."/>
            <person name="Huckvale T."/>
            <person name="Cooper P.J."/>
            <person name="Grencis R.K."/>
            <person name="Berriman M."/>
        </authorList>
    </citation>
    <scope>NUCLEOTIDE SEQUENCE [LARGE SCALE GENOMIC DNA]</scope>
    <source>
        <strain evidence="4">Edinburgh</strain>
    </source>
</reference>
<evidence type="ECO:0000313" key="5">
    <source>
        <dbReference type="WBParaSite" id="TMUE_2000008085.1"/>
    </source>
</evidence>
<evidence type="ECO:0000256" key="1">
    <source>
        <dbReference type="ARBA" id="ARBA00022574"/>
    </source>
</evidence>
<dbReference type="GO" id="GO:0045944">
    <property type="term" value="P:positive regulation of transcription by RNA polymerase II"/>
    <property type="evidence" value="ECO:0007669"/>
    <property type="project" value="TreeGrafter"/>
</dbReference>
<keyword evidence="1 3" id="KW-0853">WD repeat</keyword>
<keyword evidence="4" id="KW-1185">Reference proteome</keyword>
<evidence type="ECO:0000256" key="2">
    <source>
        <dbReference type="ARBA" id="ARBA00022737"/>
    </source>
</evidence>
<dbReference type="SMART" id="SM00320">
    <property type="entry name" value="WD40"/>
    <property type="match status" value="6"/>
</dbReference>
<reference evidence="5" key="3">
    <citation type="submission" date="2019-12" db="UniProtKB">
        <authorList>
            <consortium name="WormBaseParasite"/>
        </authorList>
    </citation>
    <scope>IDENTIFICATION</scope>
</reference>
<keyword evidence="2" id="KW-0677">Repeat</keyword>
<protein>
    <submittedName>
        <fullName evidence="5 6">WD_REPEATS_REGION domain-containing protein</fullName>
    </submittedName>
</protein>
<dbReference type="AlphaFoldDB" id="A0A5S6QLK2"/>
<dbReference type="GO" id="GO:0080008">
    <property type="term" value="C:Cul4-RING E3 ubiquitin ligase complex"/>
    <property type="evidence" value="ECO:0007669"/>
    <property type="project" value="TreeGrafter"/>
</dbReference>
<dbReference type="InterPro" id="IPR045151">
    <property type="entry name" value="DCAF8"/>
</dbReference>
<dbReference type="WBParaSite" id="TMUE_2000008085.1">
    <property type="protein sequence ID" value="TMUE_2000008085.1"/>
    <property type="gene ID" value="WBGene00288666"/>
</dbReference>
<dbReference type="GO" id="GO:0005737">
    <property type="term" value="C:cytoplasm"/>
    <property type="evidence" value="ECO:0007669"/>
    <property type="project" value="TreeGrafter"/>
</dbReference>
<dbReference type="InterPro" id="IPR036322">
    <property type="entry name" value="WD40_repeat_dom_sf"/>
</dbReference>
<feature type="repeat" description="WD" evidence="3">
    <location>
        <begin position="459"/>
        <end position="490"/>
    </location>
</feature>
<organism evidence="4 5">
    <name type="scientific">Trichuris muris</name>
    <name type="common">Mouse whipworm</name>
    <dbReference type="NCBI Taxonomy" id="70415"/>
    <lineage>
        <taxon>Eukaryota</taxon>
        <taxon>Metazoa</taxon>
        <taxon>Ecdysozoa</taxon>
        <taxon>Nematoda</taxon>
        <taxon>Enoplea</taxon>
        <taxon>Dorylaimia</taxon>
        <taxon>Trichinellida</taxon>
        <taxon>Trichuridae</taxon>
        <taxon>Trichuris</taxon>
    </lineage>
</organism>
<name>A0A5S6QLK2_TRIMR</name>
<dbReference type="InterPro" id="IPR001680">
    <property type="entry name" value="WD40_rpt"/>
</dbReference>